<proteinExistence type="predicted"/>
<evidence type="ECO:0000313" key="2">
    <source>
        <dbReference type="Proteomes" id="UP000675409"/>
    </source>
</evidence>
<dbReference type="Proteomes" id="UP000675409">
    <property type="component" value="Unassembled WGS sequence"/>
</dbReference>
<reference evidence="1 2" key="1">
    <citation type="journal article" date="2021" name="Arch. Microbiol.">
        <title>Myceligenerans indicum sp. nov., an actinobacterium isolated from mangrove sediment of Sundarbans, India.</title>
        <authorList>
            <person name="Asha K."/>
            <person name="Bhadury P."/>
        </authorList>
    </citation>
    <scope>NUCLEOTIDE SEQUENCE [LARGE SCALE GENOMIC DNA]</scope>
    <source>
        <strain evidence="1 2">I2</strain>
    </source>
</reference>
<name>A0ABS1LJF1_9MICO</name>
<accession>A0ABS1LJF1</accession>
<keyword evidence="2" id="KW-1185">Reference proteome</keyword>
<organism evidence="1 2">
    <name type="scientific">Myceligenerans indicum</name>
    <dbReference type="NCBI Taxonomy" id="2593663"/>
    <lineage>
        <taxon>Bacteria</taxon>
        <taxon>Bacillati</taxon>
        <taxon>Actinomycetota</taxon>
        <taxon>Actinomycetes</taxon>
        <taxon>Micrococcales</taxon>
        <taxon>Promicromonosporaceae</taxon>
        <taxon>Myceligenerans</taxon>
    </lineage>
</organism>
<gene>
    <name evidence="1" type="ORF">HGK34_08785</name>
</gene>
<protein>
    <submittedName>
        <fullName evidence="1">Uncharacterized protein</fullName>
    </submittedName>
</protein>
<dbReference type="EMBL" id="JABBYC010000011">
    <property type="protein sequence ID" value="MBL0886365.1"/>
    <property type="molecule type" value="Genomic_DNA"/>
</dbReference>
<evidence type="ECO:0000313" key="1">
    <source>
        <dbReference type="EMBL" id="MBL0886365.1"/>
    </source>
</evidence>
<comment type="caution">
    <text evidence="1">The sequence shown here is derived from an EMBL/GenBank/DDBJ whole genome shotgun (WGS) entry which is preliminary data.</text>
</comment>
<dbReference type="RefSeq" id="WP_201846225.1">
    <property type="nucleotide sequence ID" value="NZ_JABBYC010000011.1"/>
</dbReference>
<sequence length="428" mass="46776">MDLLTELLDRSIEEVVEAASPESFDRPLIRHNADMWHNGLHELLHAVSAPAPGEQESRAREALVWMMTVRPGRVELFTRHGIPDTVMQALTPQPWPDTGRDYRGLVRPLPAAMSPSVVDEVLGDYDLHEASIERVEVERTRGALTAHVTASVARRFALLDPRARDASLSVELDDVTDLVFDQDDRHGLTLIAADGEVTVGIGKKGHGYARRATLRLEDHHWHLSAAGLAADVVRPHTVLLTQDTGPVTELTPDASRVAWVLRLTMREIRIARSPLRAASPGIRALANAVRGAGSDLRAIADLPPARRDAAFADLLQRWKRDRPALAGRITDNLEHLTPAPHLAPGEDRIDPARSRAILSAAEPRHLSWTVDATAPSEPRGPTLTVIEAGRDAADGSWRLMSHATTHPHRARITTTGYTVAGGRAITST</sequence>